<dbReference type="EMBL" id="RSCL01000039">
    <property type="protein sequence ID" value="RUS95893.1"/>
    <property type="molecule type" value="Genomic_DNA"/>
</dbReference>
<reference evidence="1" key="1">
    <citation type="submission" date="2018-12" db="EMBL/GenBank/DDBJ databases">
        <authorList>
            <person name="Will S."/>
            <person name="Neumann-Schaal M."/>
            <person name="Henke P."/>
        </authorList>
    </citation>
    <scope>NUCLEOTIDE SEQUENCE</scope>
    <source>
        <strain evidence="1">PCC 7102</strain>
    </source>
</reference>
<protein>
    <recommendedName>
        <fullName evidence="3">PIN domain-containing protein</fullName>
    </recommendedName>
</protein>
<comment type="caution">
    <text evidence="1">The sequence shown here is derived from an EMBL/GenBank/DDBJ whole genome shotgun (WGS) entry which is preliminary data.</text>
</comment>
<organism evidence="1 2">
    <name type="scientific">Dulcicalothrix desertica PCC 7102</name>
    <dbReference type="NCBI Taxonomy" id="232991"/>
    <lineage>
        <taxon>Bacteria</taxon>
        <taxon>Bacillati</taxon>
        <taxon>Cyanobacteriota</taxon>
        <taxon>Cyanophyceae</taxon>
        <taxon>Nostocales</taxon>
        <taxon>Calotrichaceae</taxon>
        <taxon>Dulcicalothrix</taxon>
    </lineage>
</organism>
<keyword evidence="2" id="KW-1185">Reference proteome</keyword>
<dbReference type="AlphaFoldDB" id="A0A433UPZ3"/>
<gene>
    <name evidence="1" type="ORF">DSM106972_089060</name>
</gene>
<evidence type="ECO:0000313" key="2">
    <source>
        <dbReference type="Proteomes" id="UP000271624"/>
    </source>
</evidence>
<dbReference type="RefSeq" id="WP_201800875.1">
    <property type="nucleotide sequence ID" value="NZ_VLKB01000010.1"/>
</dbReference>
<name>A0A433UPZ3_9CYAN</name>
<sequence>MPLTKELMKEAAQVWAEARSRGIPTASDKNIDGDIIIAAQWRLLKEEYPGRDVVIATTNLKHLQRFTDADTWRNIR</sequence>
<evidence type="ECO:0008006" key="3">
    <source>
        <dbReference type="Google" id="ProtNLM"/>
    </source>
</evidence>
<reference evidence="1" key="2">
    <citation type="journal article" date="2019" name="Genome Biol. Evol.">
        <title>Day and night: Metabolic profiles and evolutionary relationships of six axenic non-marine cyanobacteria.</title>
        <authorList>
            <person name="Will S.E."/>
            <person name="Henke P."/>
            <person name="Boedeker C."/>
            <person name="Huang S."/>
            <person name="Brinkmann H."/>
            <person name="Rohde M."/>
            <person name="Jarek M."/>
            <person name="Friedl T."/>
            <person name="Seufert S."/>
            <person name="Schumacher M."/>
            <person name="Overmann J."/>
            <person name="Neumann-Schaal M."/>
            <person name="Petersen J."/>
        </authorList>
    </citation>
    <scope>NUCLEOTIDE SEQUENCE [LARGE SCALE GENOMIC DNA]</scope>
    <source>
        <strain evidence="1">PCC 7102</strain>
    </source>
</reference>
<evidence type="ECO:0000313" key="1">
    <source>
        <dbReference type="EMBL" id="RUS95893.1"/>
    </source>
</evidence>
<accession>A0A433UPZ3</accession>
<dbReference type="Gene3D" id="3.40.50.1010">
    <property type="entry name" value="5'-nuclease"/>
    <property type="match status" value="1"/>
</dbReference>
<proteinExistence type="predicted"/>
<dbReference type="Proteomes" id="UP000271624">
    <property type="component" value="Unassembled WGS sequence"/>
</dbReference>